<sequence>MMWYKYVRTWYKGGSVIIKIAPDRFSLKCPNCKSRSIILKGKKLRRLRAIPIGSKPVFIETDVQHIFCSSCQVTRQVKLGFSKYRRTYTRAF</sequence>
<dbReference type="InterPro" id="IPR029261">
    <property type="entry name" value="Transposase_Znf"/>
</dbReference>
<evidence type="ECO:0000259" key="1">
    <source>
        <dbReference type="Pfam" id="PF14690"/>
    </source>
</evidence>
<protein>
    <submittedName>
        <fullName evidence="2">Transposase family protein</fullName>
    </submittedName>
</protein>
<gene>
    <name evidence="2" type="ORF">FXF49_00520</name>
</gene>
<dbReference type="EMBL" id="VSIV01000013">
    <property type="protein sequence ID" value="TYB36695.1"/>
    <property type="molecule type" value="Genomic_DNA"/>
</dbReference>
<proteinExistence type="predicted"/>
<organism evidence="2 3">
    <name type="scientific">Flexistipes sinusarabici</name>
    <dbReference type="NCBI Taxonomy" id="2352"/>
    <lineage>
        <taxon>Bacteria</taxon>
        <taxon>Pseudomonadati</taxon>
        <taxon>Deferribacterota</taxon>
        <taxon>Deferribacteres</taxon>
        <taxon>Deferribacterales</taxon>
        <taxon>Flexistipitaceae</taxon>
        <taxon>Flexistipes</taxon>
    </lineage>
</organism>
<dbReference type="AlphaFoldDB" id="A0A5D0MXK4"/>
<name>A0A5D0MXK4_FLESI</name>
<reference evidence="2 3" key="1">
    <citation type="submission" date="2019-08" db="EMBL/GenBank/DDBJ databases">
        <title>Genomic characterization of a novel candidate phylum (ARYD3) from a high temperature, high salinity tertiary oil reservoir in north central Oklahoma, USA.</title>
        <authorList>
            <person name="Youssef N.H."/>
            <person name="Yadav A."/>
            <person name="Elshahed M.S."/>
        </authorList>
    </citation>
    <scope>NUCLEOTIDE SEQUENCE [LARGE SCALE GENOMIC DNA]</scope>
    <source>
        <strain evidence="2">ARYD1</strain>
    </source>
</reference>
<accession>A0A5D0MXK4</accession>
<comment type="caution">
    <text evidence="2">The sequence shown here is derived from an EMBL/GenBank/DDBJ whole genome shotgun (WGS) entry which is preliminary data.</text>
</comment>
<dbReference type="Proteomes" id="UP000323337">
    <property type="component" value="Unassembled WGS sequence"/>
</dbReference>
<dbReference type="Pfam" id="PF14690">
    <property type="entry name" value="Zn_ribbon_ISL3"/>
    <property type="match status" value="1"/>
</dbReference>
<feature type="domain" description="Transposase IS204/IS1001/IS1096/IS1165 zinc-finger" evidence="1">
    <location>
        <begin position="28"/>
        <end position="71"/>
    </location>
</feature>
<evidence type="ECO:0000313" key="2">
    <source>
        <dbReference type="EMBL" id="TYB36695.1"/>
    </source>
</evidence>
<evidence type="ECO:0000313" key="3">
    <source>
        <dbReference type="Proteomes" id="UP000323337"/>
    </source>
</evidence>